<dbReference type="Proteomes" id="UP000076532">
    <property type="component" value="Unassembled WGS sequence"/>
</dbReference>
<keyword evidence="3" id="KW-1185">Reference proteome</keyword>
<feature type="compositionally biased region" description="Basic residues" evidence="1">
    <location>
        <begin position="154"/>
        <end position="163"/>
    </location>
</feature>
<protein>
    <submittedName>
        <fullName evidence="2">Uncharacterized protein</fullName>
    </submittedName>
</protein>
<accession>A0A165XQX9</accession>
<gene>
    <name evidence="2" type="ORF">FIBSPDRAFT_964442</name>
</gene>
<dbReference type="AlphaFoldDB" id="A0A165XQX9"/>
<evidence type="ECO:0000256" key="1">
    <source>
        <dbReference type="SAM" id="MobiDB-lite"/>
    </source>
</evidence>
<evidence type="ECO:0000313" key="2">
    <source>
        <dbReference type="EMBL" id="KZP08802.1"/>
    </source>
</evidence>
<dbReference type="EMBL" id="KV417713">
    <property type="protein sequence ID" value="KZP08802.1"/>
    <property type="molecule type" value="Genomic_DNA"/>
</dbReference>
<feature type="region of interest" description="Disordered" evidence="1">
    <location>
        <begin position="151"/>
        <end position="184"/>
    </location>
</feature>
<name>A0A165XQX9_9AGAM</name>
<organism evidence="2 3">
    <name type="scientific">Athelia psychrophila</name>
    <dbReference type="NCBI Taxonomy" id="1759441"/>
    <lineage>
        <taxon>Eukaryota</taxon>
        <taxon>Fungi</taxon>
        <taxon>Dikarya</taxon>
        <taxon>Basidiomycota</taxon>
        <taxon>Agaricomycotina</taxon>
        <taxon>Agaricomycetes</taxon>
        <taxon>Agaricomycetidae</taxon>
        <taxon>Atheliales</taxon>
        <taxon>Atheliaceae</taxon>
        <taxon>Athelia</taxon>
    </lineage>
</organism>
<proteinExistence type="predicted"/>
<evidence type="ECO:0000313" key="3">
    <source>
        <dbReference type="Proteomes" id="UP000076532"/>
    </source>
</evidence>
<sequence length="184" mass="19402">MGSAGGVSVRVVIIARGRGAVEEEGGEDVLEGVNVPVELAALDVAFAVLDADPDPKPDADVEDADADAEIEDTPVGEAEPDLDAVKMAALEIPGPDAVPEVDSALPCAMLLRAAWVLRFAAVLPASRSHGSRLMLRGDFILLFVMKDSAAPGKTKAKASKQMKFKSVNELEEAERSPKTRRQIS</sequence>
<reference evidence="2 3" key="1">
    <citation type="journal article" date="2016" name="Mol. Biol. Evol.">
        <title>Comparative Genomics of Early-Diverging Mushroom-Forming Fungi Provides Insights into the Origins of Lignocellulose Decay Capabilities.</title>
        <authorList>
            <person name="Nagy L.G."/>
            <person name="Riley R."/>
            <person name="Tritt A."/>
            <person name="Adam C."/>
            <person name="Daum C."/>
            <person name="Floudas D."/>
            <person name="Sun H."/>
            <person name="Yadav J.S."/>
            <person name="Pangilinan J."/>
            <person name="Larsson K.H."/>
            <person name="Matsuura K."/>
            <person name="Barry K."/>
            <person name="Labutti K."/>
            <person name="Kuo R."/>
            <person name="Ohm R.A."/>
            <person name="Bhattacharya S.S."/>
            <person name="Shirouzu T."/>
            <person name="Yoshinaga Y."/>
            <person name="Martin F.M."/>
            <person name="Grigoriev I.V."/>
            <person name="Hibbett D.S."/>
        </authorList>
    </citation>
    <scope>NUCLEOTIDE SEQUENCE [LARGE SCALE GENOMIC DNA]</scope>
    <source>
        <strain evidence="2 3">CBS 109695</strain>
    </source>
</reference>